<reference evidence="2 3" key="1">
    <citation type="submission" date="2016-03" db="EMBL/GenBank/DDBJ databases">
        <authorList>
            <person name="Ploux O."/>
        </authorList>
    </citation>
    <scope>NUCLEOTIDE SEQUENCE [LARGE SCALE GENOMIC DNA]</scope>
    <source>
        <strain evidence="2 3">UAMH 11012</strain>
    </source>
</reference>
<keyword evidence="3" id="KW-1185">Reference proteome</keyword>
<organism evidence="2 3">
    <name type="scientific">Phialocephala subalpina</name>
    <dbReference type="NCBI Taxonomy" id="576137"/>
    <lineage>
        <taxon>Eukaryota</taxon>
        <taxon>Fungi</taxon>
        <taxon>Dikarya</taxon>
        <taxon>Ascomycota</taxon>
        <taxon>Pezizomycotina</taxon>
        <taxon>Leotiomycetes</taxon>
        <taxon>Helotiales</taxon>
        <taxon>Mollisiaceae</taxon>
        <taxon>Phialocephala</taxon>
        <taxon>Phialocephala fortinii species complex</taxon>
    </lineage>
</organism>
<dbReference type="EMBL" id="FJOG01000096">
    <property type="protein sequence ID" value="CZR70121.1"/>
    <property type="molecule type" value="Genomic_DNA"/>
</dbReference>
<name>A0A1L7XYH5_9HELO</name>
<feature type="compositionally biased region" description="Basic and acidic residues" evidence="1">
    <location>
        <begin position="147"/>
        <end position="167"/>
    </location>
</feature>
<evidence type="ECO:0000313" key="3">
    <source>
        <dbReference type="Proteomes" id="UP000184330"/>
    </source>
</evidence>
<protein>
    <submittedName>
        <fullName evidence="2">Uncharacterized protein</fullName>
    </submittedName>
</protein>
<dbReference type="OrthoDB" id="3434529at2759"/>
<dbReference type="AlphaFoldDB" id="A0A1L7XYH5"/>
<sequence length="215" mass="24061">MVSSPSSSRKPRKTRAARSPSPKLRPLASTAKRWIKAVKRCIGFVMMELMKPATYILDPHSAELRSPEKWKDGLGIQGFLSATQNQSLNQLRNHDFLPEEPGSKCFKAHVLCALITAGTYWDILSGLVNKLAKLEEKETKGSQNNEPDEKGFEHVELEEGEKMGKEKETKVLAGAEPLAEELVNEWCEKLSFDQQEKVIDSIEKARAKEAKKALA</sequence>
<accession>A0A1L7XYH5</accession>
<proteinExistence type="predicted"/>
<dbReference type="Proteomes" id="UP000184330">
    <property type="component" value="Unassembled WGS sequence"/>
</dbReference>
<feature type="region of interest" description="Disordered" evidence="1">
    <location>
        <begin position="137"/>
        <end position="167"/>
    </location>
</feature>
<evidence type="ECO:0000313" key="2">
    <source>
        <dbReference type="EMBL" id="CZR70121.1"/>
    </source>
</evidence>
<evidence type="ECO:0000256" key="1">
    <source>
        <dbReference type="SAM" id="MobiDB-lite"/>
    </source>
</evidence>
<gene>
    <name evidence="2" type="ORF">PAC_20022</name>
</gene>
<feature type="region of interest" description="Disordered" evidence="1">
    <location>
        <begin position="1"/>
        <end position="25"/>
    </location>
</feature>